<dbReference type="Pfam" id="PF06445">
    <property type="entry name" value="GyrI-like"/>
    <property type="match status" value="1"/>
</dbReference>
<keyword evidence="1 4" id="KW-0238">DNA-binding</keyword>
<reference evidence="3" key="2">
    <citation type="submission" date="2015-12" db="EMBL/GenBank/DDBJ databases">
        <authorList>
            <person name="Shamseldin A."/>
            <person name="Moawad H."/>
            <person name="Abd El-Rahim W.M."/>
            <person name="Sadowsky M.J."/>
        </authorList>
    </citation>
    <scope>NUCLEOTIDE SEQUENCE [LARGE SCALE GENOMIC DNA]</scope>
    <source>
        <strain evidence="3">CD08_7</strain>
    </source>
</reference>
<gene>
    <name evidence="3" type="ORF">AVL63_10050</name>
    <name evidence="4" type="ORF">HNR24_002405</name>
</gene>
<sequence>MAAYMTIGDFSRATRLSAKALRFYHRVGLLEPAVIDPVNHYRLYESAQIPEARMVQRLRSLDMPVDEIRRILGSTDPAAGAQAIAHHLHRMEQRLSETRDAIAALREMLTEPETPLEIRRVPALDVVIIRDSIELPQLGAWFTSARRDLRAGLEAAGVDAVGPLGGLFSTELFLHEAGDCTLFLPVESAPRAALGGRAAFETLPATRMAVAVHQGSDHTITRAYAALGAHVAGRGDSAAGPIRETYTGDAPSGVGTTEIGWPLIEAPAT</sequence>
<evidence type="ECO:0000313" key="4">
    <source>
        <dbReference type="EMBL" id="MBA8922472.1"/>
    </source>
</evidence>
<dbReference type="SMART" id="SM00871">
    <property type="entry name" value="AraC_E_bind"/>
    <property type="match status" value="1"/>
</dbReference>
<dbReference type="CDD" id="cd01107">
    <property type="entry name" value="HTH_BmrR"/>
    <property type="match status" value="1"/>
</dbReference>
<dbReference type="InterPro" id="IPR047057">
    <property type="entry name" value="MerR_fam"/>
</dbReference>
<dbReference type="SUPFAM" id="SSF46955">
    <property type="entry name" value="Putative DNA-binding domain"/>
    <property type="match status" value="1"/>
</dbReference>
<reference evidence="5" key="1">
    <citation type="submission" date="2015-12" db="EMBL/GenBank/DDBJ databases">
        <authorList>
            <person name="Nair G.R."/>
            <person name="Kaur G."/>
            <person name="Mayilraj S."/>
        </authorList>
    </citation>
    <scope>NUCLEOTIDE SEQUENCE [LARGE SCALE GENOMIC DNA]</scope>
    <source>
        <strain evidence="5">CD08_7</strain>
    </source>
</reference>
<accession>A0A0W8ILJ7</accession>
<dbReference type="GO" id="GO:0003700">
    <property type="term" value="F:DNA-binding transcription factor activity"/>
    <property type="evidence" value="ECO:0007669"/>
    <property type="project" value="InterPro"/>
</dbReference>
<dbReference type="GO" id="GO:0003677">
    <property type="term" value="F:DNA binding"/>
    <property type="evidence" value="ECO:0007669"/>
    <property type="project" value="UniProtKB-KW"/>
</dbReference>
<comment type="caution">
    <text evidence="3">The sequence shown here is derived from an EMBL/GenBank/DDBJ whole genome shotgun (WGS) entry which is preliminary data.</text>
</comment>
<dbReference type="SUPFAM" id="SSF55136">
    <property type="entry name" value="Probable bacterial effector-binding domain"/>
    <property type="match status" value="1"/>
</dbReference>
<dbReference type="Gene3D" id="1.10.1660.10">
    <property type="match status" value="1"/>
</dbReference>
<dbReference type="InterPro" id="IPR000551">
    <property type="entry name" value="MerR-type_HTH_dom"/>
</dbReference>
<dbReference type="Proteomes" id="UP000546252">
    <property type="component" value="Unassembled WGS sequence"/>
</dbReference>
<dbReference type="STRING" id="317018.AVL63_10050"/>
<organism evidence="3 5">
    <name type="scientific">Nesterenkonia jeotgali</name>
    <dbReference type="NCBI Taxonomy" id="317018"/>
    <lineage>
        <taxon>Bacteria</taxon>
        <taxon>Bacillati</taxon>
        <taxon>Actinomycetota</taxon>
        <taxon>Actinomycetes</taxon>
        <taxon>Micrococcales</taxon>
        <taxon>Micrococcaceae</taxon>
        <taxon>Nesterenkonia</taxon>
    </lineage>
</organism>
<evidence type="ECO:0000313" key="3">
    <source>
        <dbReference type="EMBL" id="KUG60668.1"/>
    </source>
</evidence>
<proteinExistence type="predicted"/>
<dbReference type="PROSITE" id="PS50937">
    <property type="entry name" value="HTH_MERR_2"/>
    <property type="match status" value="1"/>
</dbReference>
<feature type="domain" description="HTH merR-type" evidence="2">
    <location>
        <begin position="4"/>
        <end position="74"/>
    </location>
</feature>
<dbReference type="EMBL" id="JACJIH010000001">
    <property type="protein sequence ID" value="MBA8922472.1"/>
    <property type="molecule type" value="Genomic_DNA"/>
</dbReference>
<dbReference type="InterPro" id="IPR011256">
    <property type="entry name" value="Reg_factor_effector_dom_sf"/>
</dbReference>
<evidence type="ECO:0000313" key="5">
    <source>
        <dbReference type="Proteomes" id="UP000054023"/>
    </source>
</evidence>
<name>A0A0W8ILJ7_9MICC</name>
<protein>
    <submittedName>
        <fullName evidence="4">DNA-binding transcriptional MerR regulator</fullName>
    </submittedName>
</protein>
<dbReference type="OrthoDB" id="7849865at2"/>
<dbReference type="InterPro" id="IPR029442">
    <property type="entry name" value="GyrI-like"/>
</dbReference>
<reference evidence="4 6" key="3">
    <citation type="submission" date="2020-08" db="EMBL/GenBank/DDBJ databases">
        <title>Sequencing the genomes of 1000 actinobacteria strains.</title>
        <authorList>
            <person name="Klenk H.-P."/>
        </authorList>
    </citation>
    <scope>NUCLEOTIDE SEQUENCE [LARGE SCALE GENOMIC DNA]</scope>
    <source>
        <strain evidence="4 6">DSM 19081</strain>
    </source>
</reference>
<dbReference type="SMART" id="SM00422">
    <property type="entry name" value="HTH_MERR"/>
    <property type="match status" value="1"/>
</dbReference>
<dbReference type="Proteomes" id="UP000054023">
    <property type="component" value="Unassembled WGS sequence"/>
</dbReference>
<dbReference type="InterPro" id="IPR009061">
    <property type="entry name" value="DNA-bd_dom_put_sf"/>
</dbReference>
<dbReference type="InterPro" id="IPR010499">
    <property type="entry name" value="AraC_E-bd"/>
</dbReference>
<evidence type="ECO:0000313" key="6">
    <source>
        <dbReference type="Proteomes" id="UP000546252"/>
    </source>
</evidence>
<evidence type="ECO:0000256" key="1">
    <source>
        <dbReference type="ARBA" id="ARBA00023125"/>
    </source>
</evidence>
<dbReference type="Gene3D" id="3.20.80.10">
    <property type="entry name" value="Regulatory factor, effector binding domain"/>
    <property type="match status" value="1"/>
</dbReference>
<dbReference type="PANTHER" id="PTHR30204">
    <property type="entry name" value="REDOX-CYCLING DRUG-SENSING TRANSCRIPTIONAL ACTIVATOR SOXR"/>
    <property type="match status" value="1"/>
</dbReference>
<dbReference type="RefSeq" id="WP_058887642.1">
    <property type="nucleotide sequence ID" value="NZ_BAAAKT010000001.1"/>
</dbReference>
<evidence type="ECO:0000259" key="2">
    <source>
        <dbReference type="PROSITE" id="PS50937"/>
    </source>
</evidence>
<dbReference type="Pfam" id="PF13411">
    <property type="entry name" value="MerR_1"/>
    <property type="match status" value="1"/>
</dbReference>
<dbReference type="PANTHER" id="PTHR30204:SF97">
    <property type="entry name" value="MERR FAMILY REGULATORY PROTEIN"/>
    <property type="match status" value="1"/>
</dbReference>
<dbReference type="AlphaFoldDB" id="A0A0W8ILJ7"/>
<keyword evidence="5" id="KW-1185">Reference proteome</keyword>
<dbReference type="EMBL" id="LQBM01000001">
    <property type="protein sequence ID" value="KUG60668.1"/>
    <property type="molecule type" value="Genomic_DNA"/>
</dbReference>